<dbReference type="EMBL" id="JAPMXC010000010">
    <property type="protein sequence ID" value="MCY0389524.1"/>
    <property type="molecule type" value="Genomic_DNA"/>
</dbReference>
<keyword evidence="9" id="KW-0472">Membrane</keyword>
<evidence type="ECO:0000256" key="6">
    <source>
        <dbReference type="ARBA" id="ARBA00022729"/>
    </source>
</evidence>
<keyword evidence="4" id="KW-1134">Transmembrane beta strand</keyword>
<dbReference type="Pfam" id="PF13609">
    <property type="entry name" value="Porin_4"/>
    <property type="match status" value="1"/>
</dbReference>
<dbReference type="InterPro" id="IPR050298">
    <property type="entry name" value="Gram-neg_bact_OMP"/>
</dbReference>
<evidence type="ECO:0000256" key="5">
    <source>
        <dbReference type="ARBA" id="ARBA00022692"/>
    </source>
</evidence>
<dbReference type="SUPFAM" id="SSF56935">
    <property type="entry name" value="Porins"/>
    <property type="match status" value="1"/>
</dbReference>
<accession>A0ABT3ZSJ1</accession>
<evidence type="ECO:0000256" key="9">
    <source>
        <dbReference type="ARBA" id="ARBA00023136"/>
    </source>
</evidence>
<comment type="subunit">
    <text evidence="2">Homotrimer.</text>
</comment>
<dbReference type="PANTHER" id="PTHR34501">
    <property type="entry name" value="PROTEIN YDDL-RELATED"/>
    <property type="match status" value="1"/>
</dbReference>
<feature type="domain" description="Porin" evidence="12">
    <location>
        <begin position="10"/>
        <end position="349"/>
    </location>
</feature>
<evidence type="ECO:0000256" key="1">
    <source>
        <dbReference type="ARBA" id="ARBA00004571"/>
    </source>
</evidence>
<keyword evidence="7" id="KW-0406">Ion transport</keyword>
<dbReference type="InterPro" id="IPR023614">
    <property type="entry name" value="Porin_dom_sf"/>
</dbReference>
<dbReference type="RefSeq" id="WP_267849421.1">
    <property type="nucleotide sequence ID" value="NZ_JAPMXC010000010.1"/>
</dbReference>
<comment type="subcellular location">
    <subcellularLocation>
        <location evidence="1">Cell outer membrane</location>
        <topology evidence="1">Multi-pass membrane protein</topology>
    </subcellularLocation>
</comment>
<evidence type="ECO:0000313" key="14">
    <source>
        <dbReference type="Proteomes" id="UP001082899"/>
    </source>
</evidence>
<evidence type="ECO:0000313" key="13">
    <source>
        <dbReference type="EMBL" id="MCY0389524.1"/>
    </source>
</evidence>
<dbReference type="PRINTS" id="PR00184">
    <property type="entry name" value="NEISSPPORIN"/>
</dbReference>
<keyword evidence="10" id="KW-0998">Cell outer membrane</keyword>
<evidence type="ECO:0000259" key="12">
    <source>
        <dbReference type="Pfam" id="PF13609"/>
    </source>
</evidence>
<evidence type="ECO:0000256" key="11">
    <source>
        <dbReference type="SAM" id="SignalP"/>
    </source>
</evidence>
<protein>
    <submittedName>
        <fullName evidence="13">Porin</fullName>
    </submittedName>
</protein>
<evidence type="ECO:0000256" key="10">
    <source>
        <dbReference type="ARBA" id="ARBA00023237"/>
    </source>
</evidence>
<evidence type="ECO:0000256" key="7">
    <source>
        <dbReference type="ARBA" id="ARBA00023065"/>
    </source>
</evidence>
<evidence type="ECO:0000256" key="3">
    <source>
        <dbReference type="ARBA" id="ARBA00022448"/>
    </source>
</evidence>
<dbReference type="InterPro" id="IPR033900">
    <property type="entry name" value="Gram_neg_porin_domain"/>
</dbReference>
<comment type="caution">
    <text evidence="13">The sequence shown here is derived from an EMBL/GenBank/DDBJ whole genome shotgun (WGS) entry which is preliminary data.</text>
</comment>
<dbReference type="InterPro" id="IPR001702">
    <property type="entry name" value="Porin_Gram-ve"/>
</dbReference>
<proteinExistence type="predicted"/>
<keyword evidence="8" id="KW-0626">Porin</keyword>
<dbReference type="Gene3D" id="2.40.160.10">
    <property type="entry name" value="Porin"/>
    <property type="match status" value="1"/>
</dbReference>
<gene>
    <name evidence="13" type="ORF">OVY01_20470</name>
</gene>
<dbReference type="PRINTS" id="PR00182">
    <property type="entry name" value="ECOLNEIPORIN"/>
</dbReference>
<sequence>MNKLKWAPALLATLAAGNTQAQSSVTLYGVIDAGIGYVHNAQGSDGKNASTLVRFSSGNTFGSRWGLKGTEDLGGGLAAVFQLENGFNDGTGTLGQGSREFGRKSVVGLASKQLGTITLGRQYDPVVDLVQAYTEDAYFGGSFASPGDLDNYDNSVRVSNSVKYVSPVLDGFQFEALYGLGGVAGSAGAGQTYGFGGSYAGGPLGAAVAFFHANGGNTTTNDVRTWTSSSDTLFNTVINQGFASAKSIQIVRAGTQYVLGSFTVGAAYSNTQYTRDGFSVFSKTAKFNNGSAFVNDQLTPAWRVGGGYNYTRLTGPASAKYHQFNLGTDYALSKRTTLYALAAYQKASGTTLNASGATVQAEASIGSYGVNSGTNSQGLIVLGMRHKF</sequence>
<organism evidence="13 14">
    <name type="scientific">Robbsia betulipollinis</name>
    <dbReference type="NCBI Taxonomy" id="2981849"/>
    <lineage>
        <taxon>Bacteria</taxon>
        <taxon>Pseudomonadati</taxon>
        <taxon>Pseudomonadota</taxon>
        <taxon>Betaproteobacteria</taxon>
        <taxon>Burkholderiales</taxon>
        <taxon>Burkholderiaceae</taxon>
        <taxon>Robbsia</taxon>
    </lineage>
</organism>
<dbReference type="InterPro" id="IPR002299">
    <property type="entry name" value="Porin_Neis"/>
</dbReference>
<dbReference type="Proteomes" id="UP001082899">
    <property type="component" value="Unassembled WGS sequence"/>
</dbReference>
<keyword evidence="3" id="KW-0813">Transport</keyword>
<reference evidence="13" key="1">
    <citation type="submission" date="2022-11" db="EMBL/GenBank/DDBJ databases">
        <title>Robbsia betulipollinis sp. nov., isolated from pollen of birch (Betula pendula).</title>
        <authorList>
            <person name="Shi H."/>
            <person name="Ambika Manirajan B."/>
            <person name="Ratering S."/>
            <person name="Geissler-Plaum R."/>
            <person name="Schnell S."/>
        </authorList>
    </citation>
    <scope>NUCLEOTIDE SEQUENCE</scope>
    <source>
        <strain evidence="13">Bb-Pol-6</strain>
    </source>
</reference>
<evidence type="ECO:0000256" key="2">
    <source>
        <dbReference type="ARBA" id="ARBA00011233"/>
    </source>
</evidence>
<feature type="chain" id="PRO_5046389464" evidence="11">
    <location>
        <begin position="22"/>
        <end position="388"/>
    </location>
</feature>
<feature type="signal peptide" evidence="11">
    <location>
        <begin position="1"/>
        <end position="21"/>
    </location>
</feature>
<name>A0ABT3ZSJ1_9BURK</name>
<keyword evidence="14" id="KW-1185">Reference proteome</keyword>
<dbReference type="CDD" id="cd00342">
    <property type="entry name" value="gram_neg_porins"/>
    <property type="match status" value="1"/>
</dbReference>
<evidence type="ECO:0000256" key="8">
    <source>
        <dbReference type="ARBA" id="ARBA00023114"/>
    </source>
</evidence>
<dbReference type="PANTHER" id="PTHR34501:SF9">
    <property type="entry name" value="MAJOR OUTER MEMBRANE PROTEIN P.IA"/>
    <property type="match status" value="1"/>
</dbReference>
<evidence type="ECO:0000256" key="4">
    <source>
        <dbReference type="ARBA" id="ARBA00022452"/>
    </source>
</evidence>
<keyword evidence="6 11" id="KW-0732">Signal</keyword>
<keyword evidence="5" id="KW-0812">Transmembrane</keyword>